<dbReference type="OrthoDB" id="7284406at2"/>
<dbReference type="Gene3D" id="3.30.420.380">
    <property type="match status" value="1"/>
</dbReference>
<reference evidence="1 2" key="1">
    <citation type="submission" date="2012-10" db="EMBL/GenBank/DDBJ databases">
        <title>Genome sequencing of Tanticharoenia sakaeratensis NBRC 103193.</title>
        <authorList>
            <person name="Azuma Y."/>
            <person name="Hadano H."/>
            <person name="Hirakawa H."/>
            <person name="Matsushita K."/>
        </authorList>
    </citation>
    <scope>NUCLEOTIDE SEQUENCE [LARGE SCALE GENOMIC DNA]</scope>
    <source>
        <strain evidence="1 2">NBRC 103193</strain>
    </source>
</reference>
<evidence type="ECO:0000313" key="2">
    <source>
        <dbReference type="Proteomes" id="UP000032679"/>
    </source>
</evidence>
<organism evidence="1 2">
    <name type="scientific">Tanticharoenia sakaeratensis NBRC 103193</name>
    <dbReference type="NCBI Taxonomy" id="1231623"/>
    <lineage>
        <taxon>Bacteria</taxon>
        <taxon>Pseudomonadati</taxon>
        <taxon>Pseudomonadota</taxon>
        <taxon>Alphaproteobacteria</taxon>
        <taxon>Acetobacterales</taxon>
        <taxon>Acetobacteraceae</taxon>
        <taxon>Tanticharoenia</taxon>
    </lineage>
</organism>
<dbReference type="PANTHER" id="PTHR40278:SF1">
    <property type="entry name" value="DNA UTILIZATION PROTEIN HOFN"/>
    <property type="match status" value="1"/>
</dbReference>
<sequence>MPTVQIATSLNDILRWWAMQMRDLLPRRKTRRPTLALMLSGPDALYASLWPAERPDTELSGTPADAHDPAALRSLAAQAGDRIVVAVPDAALLDTTVDLPATAERHLADIVRFEIDRLTPFRPDEVMFSADIVRRLAGKIVVQLRLVPATVIAPALAVLDSAGLRARAIVSLDGDRTIPLDRPRARGIRARIAVALACVAALMAAPFLHQQMALSETARALDEASPATRLAEGLRTRLDRALHGPAALVAETRATGQLPDILARLSDALPDDTYLTALTLKHRHLEFNGLSADAPALIGRLDSAGFANAALSGPVLRAPDGKHDVFSARADLPPETAR</sequence>
<dbReference type="Pfam" id="PF05137">
    <property type="entry name" value="PilN"/>
    <property type="match status" value="1"/>
</dbReference>
<dbReference type="InterPro" id="IPR043129">
    <property type="entry name" value="ATPase_NBD"/>
</dbReference>
<dbReference type="SUPFAM" id="SSF53067">
    <property type="entry name" value="Actin-like ATPase domain"/>
    <property type="match status" value="1"/>
</dbReference>
<keyword evidence="2" id="KW-1185">Reference proteome</keyword>
<dbReference type="RefSeq" id="WP_048851056.1">
    <property type="nucleotide sequence ID" value="NZ_BALE01000055.1"/>
</dbReference>
<dbReference type="STRING" id="1231623.Tasa_055_005"/>
<dbReference type="AlphaFoldDB" id="A0A0D6MPP2"/>
<gene>
    <name evidence="1" type="ORF">Tasa_055_005</name>
</gene>
<protein>
    <submittedName>
        <fullName evidence="1">General secretion pathway protein L</fullName>
    </submittedName>
</protein>
<accession>A0A0D6MPP2</accession>
<dbReference type="PANTHER" id="PTHR40278">
    <property type="entry name" value="DNA UTILIZATION PROTEIN HOFN"/>
    <property type="match status" value="1"/>
</dbReference>
<dbReference type="InterPro" id="IPR052534">
    <property type="entry name" value="Extracell_DNA_Util/SecSys_Comp"/>
</dbReference>
<proteinExistence type="predicted"/>
<dbReference type="EMBL" id="BALE01000055">
    <property type="protein sequence ID" value="GAN55674.1"/>
    <property type="molecule type" value="Genomic_DNA"/>
</dbReference>
<dbReference type="Proteomes" id="UP000032679">
    <property type="component" value="Unassembled WGS sequence"/>
</dbReference>
<comment type="caution">
    <text evidence="1">The sequence shown here is derived from an EMBL/GenBank/DDBJ whole genome shotgun (WGS) entry which is preliminary data.</text>
</comment>
<dbReference type="InterPro" id="IPR007813">
    <property type="entry name" value="PilN"/>
</dbReference>
<evidence type="ECO:0000313" key="1">
    <source>
        <dbReference type="EMBL" id="GAN55674.1"/>
    </source>
</evidence>
<name>A0A0D6MPP2_9PROT</name>